<evidence type="ECO:0000256" key="1">
    <source>
        <dbReference type="PROSITE-ProRule" id="PRU00781"/>
    </source>
</evidence>
<dbReference type="PANTHER" id="PTHR23086:SF8">
    <property type="entry name" value="PHOSPHATIDYLINOSITOL 5-PHOSPHATE 4-KINASE, ISOFORM A"/>
    <property type="match status" value="1"/>
</dbReference>
<accession>A0A915DSD6</accession>
<name>A0A915DSD6_9BILA</name>
<dbReference type="GO" id="GO:0005886">
    <property type="term" value="C:plasma membrane"/>
    <property type="evidence" value="ECO:0007669"/>
    <property type="project" value="TreeGrafter"/>
</dbReference>
<organism evidence="3 4">
    <name type="scientific">Ditylenchus dipsaci</name>
    <dbReference type="NCBI Taxonomy" id="166011"/>
    <lineage>
        <taxon>Eukaryota</taxon>
        <taxon>Metazoa</taxon>
        <taxon>Ecdysozoa</taxon>
        <taxon>Nematoda</taxon>
        <taxon>Chromadorea</taxon>
        <taxon>Rhabditida</taxon>
        <taxon>Tylenchina</taxon>
        <taxon>Tylenchomorpha</taxon>
        <taxon>Sphaerularioidea</taxon>
        <taxon>Anguinidae</taxon>
        <taxon>Anguininae</taxon>
        <taxon>Ditylenchus</taxon>
    </lineage>
</organism>
<dbReference type="Gene3D" id="3.30.800.10">
    <property type="entry name" value="Phosphatidylinositol Phosphate Kinase II Beta"/>
    <property type="match status" value="1"/>
</dbReference>
<dbReference type="GO" id="GO:0005524">
    <property type="term" value="F:ATP binding"/>
    <property type="evidence" value="ECO:0007669"/>
    <property type="project" value="UniProtKB-UniRule"/>
</dbReference>
<dbReference type="InterPro" id="IPR027484">
    <property type="entry name" value="PInositol-4-P-5-kinase_N"/>
</dbReference>
<dbReference type="GO" id="GO:0046854">
    <property type="term" value="P:phosphatidylinositol phosphate biosynthetic process"/>
    <property type="evidence" value="ECO:0007669"/>
    <property type="project" value="TreeGrafter"/>
</dbReference>
<dbReference type="InterPro" id="IPR023610">
    <property type="entry name" value="PInositol-4/5-P-5/4-kinase"/>
</dbReference>
<keyword evidence="1" id="KW-0418">Kinase</keyword>
<keyword evidence="1" id="KW-0067">ATP-binding</keyword>
<dbReference type="GO" id="GO:0016308">
    <property type="term" value="F:1-phosphatidylinositol-4-phosphate 5-kinase activity"/>
    <property type="evidence" value="ECO:0007669"/>
    <property type="project" value="TreeGrafter"/>
</dbReference>
<dbReference type="WBParaSite" id="jg22374">
    <property type="protein sequence ID" value="jg22374"/>
    <property type="gene ID" value="jg22374"/>
</dbReference>
<reference evidence="4" key="1">
    <citation type="submission" date="2022-11" db="UniProtKB">
        <authorList>
            <consortium name="WormBaseParasite"/>
        </authorList>
    </citation>
    <scope>IDENTIFICATION</scope>
</reference>
<proteinExistence type="predicted"/>
<sequence>MKEYGENAGKSGAKLYLTEDEEYVIKTVSKEESEMLSKMAPKYRQHMQGSSLLTVLIGSFGYSKPKEDERRYVVMKNLAPKLDGHYRKYDLKGILLPEKAHNVAFRAEKWSKSDIHGG</sequence>
<keyword evidence="1" id="KW-0547">Nucleotide-binding</keyword>
<evidence type="ECO:0000313" key="3">
    <source>
        <dbReference type="Proteomes" id="UP000887574"/>
    </source>
</evidence>
<keyword evidence="1" id="KW-0808">Transferase</keyword>
<evidence type="ECO:0000313" key="4">
    <source>
        <dbReference type="WBParaSite" id="jg22374"/>
    </source>
</evidence>
<dbReference type="Pfam" id="PF01504">
    <property type="entry name" value="PIP5K"/>
    <property type="match status" value="1"/>
</dbReference>
<dbReference type="SUPFAM" id="SSF56104">
    <property type="entry name" value="SAICAR synthase-like"/>
    <property type="match status" value="1"/>
</dbReference>
<keyword evidence="3" id="KW-1185">Reference proteome</keyword>
<evidence type="ECO:0000259" key="2">
    <source>
        <dbReference type="PROSITE" id="PS51455"/>
    </source>
</evidence>
<protein>
    <submittedName>
        <fullName evidence="4">PIPK domain-containing protein</fullName>
    </submittedName>
</protein>
<feature type="domain" description="PIPK" evidence="2">
    <location>
        <begin position="1"/>
        <end position="118"/>
    </location>
</feature>
<dbReference type="InterPro" id="IPR002498">
    <property type="entry name" value="PInositol-4-P-4/5-kinase_core"/>
</dbReference>
<dbReference type="PROSITE" id="PS51455">
    <property type="entry name" value="PIPK"/>
    <property type="match status" value="1"/>
</dbReference>
<dbReference type="AlphaFoldDB" id="A0A915DSD6"/>
<dbReference type="Proteomes" id="UP000887574">
    <property type="component" value="Unplaced"/>
</dbReference>
<dbReference type="PANTHER" id="PTHR23086">
    <property type="entry name" value="PHOSPHATIDYLINOSITOL-4-PHOSPHATE 5-KINASE"/>
    <property type="match status" value="1"/>
</dbReference>